<dbReference type="InterPro" id="IPR054213">
    <property type="entry name" value="DUF6920"/>
</dbReference>
<reference evidence="1 2" key="1">
    <citation type="submission" date="2022-10" db="EMBL/GenBank/DDBJ databases">
        <title>Identification of biosynthetic pathway for the production of the potent trypsin inhibitor radiosumin.</title>
        <authorList>
            <person name="Fewer D.P."/>
            <person name="Delbaje E."/>
            <person name="Ouyang X."/>
            <person name="Agostino P.D."/>
            <person name="Wahlsten M."/>
            <person name="Jokela J."/>
            <person name="Permi P."/>
            <person name="Haapaniemi E."/>
            <person name="Koistinen H."/>
        </authorList>
    </citation>
    <scope>NUCLEOTIDE SEQUENCE [LARGE SCALE GENOMIC DNA]</scope>
    <source>
        <strain evidence="1 2">NIES-515</strain>
    </source>
</reference>
<keyword evidence="2" id="KW-1185">Reference proteome</keyword>
<gene>
    <name evidence="1" type="ORF">OGM63_15665</name>
</gene>
<dbReference type="Pfam" id="PF21900">
    <property type="entry name" value="DUF6920"/>
    <property type="match status" value="1"/>
</dbReference>
<accession>A0ABT3B0N4</accession>
<dbReference type="RefSeq" id="WP_263746513.1">
    <property type="nucleotide sequence ID" value="NZ_JAOWRF010000231.1"/>
</dbReference>
<dbReference type="Proteomes" id="UP001526143">
    <property type="component" value="Unassembled WGS sequence"/>
</dbReference>
<sequence>MRQPNPKRREISRHNNCFPRRKSIPFGSKCEAELDESGFTIPDKMSAGWWFGTEQYAEFFQATIERVEFS</sequence>
<comment type="caution">
    <text evidence="1">The sequence shown here is derived from an EMBL/GenBank/DDBJ whole genome shotgun (WGS) entry which is preliminary data.</text>
</comment>
<name>A0ABT3B0N4_9CYAN</name>
<evidence type="ECO:0000313" key="2">
    <source>
        <dbReference type="Proteomes" id="UP001526143"/>
    </source>
</evidence>
<dbReference type="EMBL" id="JAOWRF010000231">
    <property type="protein sequence ID" value="MCV3214933.1"/>
    <property type="molecule type" value="Genomic_DNA"/>
</dbReference>
<protein>
    <submittedName>
        <fullName evidence="1">Uncharacterized protein</fullName>
    </submittedName>
</protein>
<proteinExistence type="predicted"/>
<evidence type="ECO:0000313" key="1">
    <source>
        <dbReference type="EMBL" id="MCV3214933.1"/>
    </source>
</evidence>
<organism evidence="1 2">
    <name type="scientific">Plectonema radiosum NIES-515</name>
    <dbReference type="NCBI Taxonomy" id="2986073"/>
    <lineage>
        <taxon>Bacteria</taxon>
        <taxon>Bacillati</taxon>
        <taxon>Cyanobacteriota</taxon>
        <taxon>Cyanophyceae</taxon>
        <taxon>Oscillatoriophycideae</taxon>
        <taxon>Oscillatoriales</taxon>
        <taxon>Microcoleaceae</taxon>
        <taxon>Plectonema</taxon>
    </lineage>
</organism>